<feature type="region of interest" description="Disordered" evidence="1">
    <location>
        <begin position="66"/>
        <end position="90"/>
    </location>
</feature>
<feature type="transmembrane region" description="Helical" evidence="2">
    <location>
        <begin position="96"/>
        <end position="117"/>
    </location>
</feature>
<sequence>MSTHRNGDGRLSGQAHQPEITAGPGRATEGDGAWDLNGMAERIGEALRRQPVDDGAEQAALAAFRSARTASDAALRTRRQDDWRPRTRKQRWTRGGALALAASTLLGGIAFASIGVVHRGQHPAHEAGTSHSTRRPATPAPGEQGSASTGSGTAPTSAPSRPGTAQNVEAQCRAYGKVKGRGHALKAAAWHSLVRAAGGEQQVAAYCVQLTGTANEVDPTPTKPNNTGKSGKGQGKPSVVGQVVEGVVPPALGGTRSGAGLRIIDGPGPATPQGVLAPPG</sequence>
<evidence type="ECO:0000313" key="4">
    <source>
        <dbReference type="Proteomes" id="UP000436138"/>
    </source>
</evidence>
<protein>
    <submittedName>
        <fullName evidence="3">Uncharacterized protein</fullName>
    </submittedName>
</protein>
<keyword evidence="2" id="KW-0812">Transmembrane</keyword>
<feature type="region of interest" description="Disordered" evidence="1">
    <location>
        <begin position="1"/>
        <end position="32"/>
    </location>
</feature>
<keyword evidence="2" id="KW-1133">Transmembrane helix</keyword>
<feature type="region of interest" description="Disordered" evidence="1">
    <location>
        <begin position="121"/>
        <end position="165"/>
    </location>
</feature>
<dbReference type="AlphaFoldDB" id="A0A6I6N7Y2"/>
<proteinExistence type="predicted"/>
<evidence type="ECO:0000313" key="3">
    <source>
        <dbReference type="EMBL" id="QHA09298.1"/>
    </source>
</evidence>
<feature type="compositionally biased region" description="Low complexity" evidence="1">
    <location>
        <begin position="239"/>
        <end position="248"/>
    </location>
</feature>
<dbReference type="RefSeq" id="WP_158929555.1">
    <property type="nucleotide sequence ID" value="NZ_CP047020.1"/>
</dbReference>
<reference evidence="3 4" key="1">
    <citation type="submission" date="2019-12" db="EMBL/GenBank/DDBJ databases">
        <title>Streptomyces sp. strain T44 isolated from rhizosphere soil of Broussonetia papyrifera.</title>
        <authorList>
            <person name="Mo P."/>
        </authorList>
    </citation>
    <scope>NUCLEOTIDE SEQUENCE [LARGE SCALE GENOMIC DNA]</scope>
    <source>
        <strain evidence="3 4">T44</strain>
    </source>
</reference>
<accession>A0A6I6N7Y2</accession>
<evidence type="ECO:0000256" key="1">
    <source>
        <dbReference type="SAM" id="MobiDB-lite"/>
    </source>
</evidence>
<dbReference type="KEGG" id="sbro:GQF42_44500"/>
<feature type="region of interest" description="Disordered" evidence="1">
    <location>
        <begin position="215"/>
        <end position="280"/>
    </location>
</feature>
<keyword evidence="4" id="KW-1185">Reference proteome</keyword>
<evidence type="ECO:0000256" key="2">
    <source>
        <dbReference type="SAM" id="Phobius"/>
    </source>
</evidence>
<gene>
    <name evidence="3" type="ORF">GQF42_44500</name>
</gene>
<organism evidence="3 4">
    <name type="scientific">Streptomyces broussonetiae</name>
    <dbReference type="NCBI Taxonomy" id="2686304"/>
    <lineage>
        <taxon>Bacteria</taxon>
        <taxon>Bacillati</taxon>
        <taxon>Actinomycetota</taxon>
        <taxon>Actinomycetes</taxon>
        <taxon>Kitasatosporales</taxon>
        <taxon>Streptomycetaceae</taxon>
        <taxon>Streptomyces</taxon>
    </lineage>
</organism>
<name>A0A6I6N7Y2_9ACTN</name>
<keyword evidence="2" id="KW-0472">Membrane</keyword>
<feature type="compositionally biased region" description="Low complexity" evidence="1">
    <location>
        <begin position="145"/>
        <end position="160"/>
    </location>
</feature>
<dbReference type="Proteomes" id="UP000436138">
    <property type="component" value="Chromosome"/>
</dbReference>
<dbReference type="EMBL" id="CP047020">
    <property type="protein sequence ID" value="QHA09298.1"/>
    <property type="molecule type" value="Genomic_DNA"/>
</dbReference>